<feature type="compositionally biased region" description="Polar residues" evidence="2">
    <location>
        <begin position="74"/>
        <end position="83"/>
    </location>
</feature>
<feature type="compositionally biased region" description="Polar residues" evidence="2">
    <location>
        <begin position="371"/>
        <end position="390"/>
    </location>
</feature>
<gene>
    <name evidence="3" type="ORF">BLNAU_4125</name>
</gene>
<keyword evidence="4" id="KW-1185">Reference proteome</keyword>
<feature type="compositionally biased region" description="Polar residues" evidence="2">
    <location>
        <begin position="337"/>
        <end position="349"/>
    </location>
</feature>
<reference evidence="3 4" key="1">
    <citation type="journal article" date="2022" name="bioRxiv">
        <title>Genomics of Preaxostyla Flagellates Illuminates Evolutionary Transitions and the Path Towards Mitochondrial Loss.</title>
        <authorList>
            <person name="Novak L.V.F."/>
            <person name="Treitli S.C."/>
            <person name="Pyrih J."/>
            <person name="Halakuc P."/>
            <person name="Pipaliya S.V."/>
            <person name="Vacek V."/>
            <person name="Brzon O."/>
            <person name="Soukal P."/>
            <person name="Eme L."/>
            <person name="Dacks J.B."/>
            <person name="Karnkowska A."/>
            <person name="Elias M."/>
            <person name="Hampl V."/>
        </authorList>
    </citation>
    <scope>NUCLEOTIDE SEQUENCE [LARGE SCALE GENOMIC DNA]</scope>
    <source>
        <strain evidence="3">NAU3</strain>
        <tissue evidence="3">Gut</tissue>
    </source>
</reference>
<dbReference type="EMBL" id="JARBJD010000019">
    <property type="protein sequence ID" value="KAK2961038.1"/>
    <property type="molecule type" value="Genomic_DNA"/>
</dbReference>
<feature type="compositionally biased region" description="Polar residues" evidence="2">
    <location>
        <begin position="1"/>
        <end position="23"/>
    </location>
</feature>
<accession>A0ABQ9YB85</accession>
<feature type="region of interest" description="Disordered" evidence="2">
    <location>
        <begin position="323"/>
        <end position="415"/>
    </location>
</feature>
<proteinExistence type="predicted"/>
<sequence>MERNSDPTSTHSSNTLTYVTTEHPSPALDTHPSQKTANSPLSTMSSNKSEDFLHLPHSVVSVAEEAPPAGRSPALSSASRTTRLSEMAFDERQQEIVYRRQETRDRIFLSEAEQAKQDVQFKPKITKRAKGMTRSDMVNQTIAQILSVFRNRLPTYAILSQSQKKQTPIDSSLRFAFRRNQTYLSNLVVHDNSQSPFSSRFAWSQSVQAKRKNLQKAIDCSEQAQCSFSPILSKKANSLTPTSPPSERLYADAINRREKEGLKRTEINVMIDEGMVSFVAQPANTQKKPFVPVLRRKDAMFKDLLNRTNQELAFEEEQMKKAALTGKASDDPAAHPSETSVLSNMNPNELTEFLRGPPQDMRPDVLPSPTSPSNNRESSTVVKTLSQSPAKGSPSPKHNPKRPSTSKVIQKTETSTDVVISDSFDDDEAMQQFRAEERRKAQMRLDEAYDEIKTASERKHNVYDLEAIELDRIRRNIRSEDANITQKQKENEGCLFHPVLQTSPSTRTKLPKKR</sequence>
<feature type="coiled-coil region" evidence="1">
    <location>
        <begin position="438"/>
        <end position="490"/>
    </location>
</feature>
<organism evidence="3 4">
    <name type="scientific">Blattamonas nauphoetae</name>
    <dbReference type="NCBI Taxonomy" id="2049346"/>
    <lineage>
        <taxon>Eukaryota</taxon>
        <taxon>Metamonada</taxon>
        <taxon>Preaxostyla</taxon>
        <taxon>Oxymonadida</taxon>
        <taxon>Blattamonas</taxon>
    </lineage>
</organism>
<evidence type="ECO:0000256" key="2">
    <source>
        <dbReference type="SAM" id="MobiDB-lite"/>
    </source>
</evidence>
<feature type="compositionally biased region" description="Polar residues" evidence="2">
    <location>
        <begin position="402"/>
        <end position="415"/>
    </location>
</feature>
<comment type="caution">
    <text evidence="3">The sequence shown here is derived from an EMBL/GenBank/DDBJ whole genome shotgun (WGS) entry which is preliminary data.</text>
</comment>
<feature type="region of interest" description="Disordered" evidence="2">
    <location>
        <begin position="1"/>
        <end position="48"/>
    </location>
</feature>
<evidence type="ECO:0000256" key="1">
    <source>
        <dbReference type="SAM" id="Coils"/>
    </source>
</evidence>
<feature type="region of interest" description="Disordered" evidence="2">
    <location>
        <begin position="64"/>
        <end position="83"/>
    </location>
</feature>
<evidence type="ECO:0000313" key="4">
    <source>
        <dbReference type="Proteomes" id="UP001281761"/>
    </source>
</evidence>
<keyword evidence="1" id="KW-0175">Coiled coil</keyword>
<protein>
    <submittedName>
        <fullName evidence="3">Uncharacterized protein</fullName>
    </submittedName>
</protein>
<dbReference type="Proteomes" id="UP001281761">
    <property type="component" value="Unassembled WGS sequence"/>
</dbReference>
<name>A0ABQ9YB85_9EUKA</name>
<evidence type="ECO:0000313" key="3">
    <source>
        <dbReference type="EMBL" id="KAK2961038.1"/>
    </source>
</evidence>
<feature type="compositionally biased region" description="Polar residues" evidence="2">
    <location>
        <begin position="31"/>
        <end position="47"/>
    </location>
</feature>